<proteinExistence type="predicted"/>
<name>K0SLH4_THAOC</name>
<comment type="caution">
    <text evidence="2">The sequence shown here is derived from an EMBL/GenBank/DDBJ whole genome shotgun (WGS) entry which is preliminary data.</text>
</comment>
<feature type="region of interest" description="Disordered" evidence="1">
    <location>
        <begin position="50"/>
        <end position="137"/>
    </location>
</feature>
<evidence type="ECO:0000313" key="3">
    <source>
        <dbReference type="Proteomes" id="UP000266841"/>
    </source>
</evidence>
<protein>
    <submittedName>
        <fullName evidence="2">Uncharacterized protein</fullName>
    </submittedName>
</protein>
<feature type="compositionally biased region" description="Polar residues" evidence="1">
    <location>
        <begin position="126"/>
        <end position="137"/>
    </location>
</feature>
<dbReference type="EMBL" id="AGNL01019490">
    <property type="protein sequence ID" value="EJK61791.1"/>
    <property type="molecule type" value="Genomic_DNA"/>
</dbReference>
<evidence type="ECO:0000313" key="2">
    <source>
        <dbReference type="EMBL" id="EJK61791.1"/>
    </source>
</evidence>
<accession>K0SLH4</accession>
<feature type="compositionally biased region" description="Basic residues" evidence="1">
    <location>
        <begin position="82"/>
        <end position="91"/>
    </location>
</feature>
<feature type="region of interest" description="Disordered" evidence="1">
    <location>
        <begin position="1"/>
        <end position="29"/>
    </location>
</feature>
<keyword evidence="3" id="KW-1185">Reference proteome</keyword>
<dbReference type="eggNOG" id="ENOG502TAQI">
    <property type="taxonomic scope" value="Eukaryota"/>
</dbReference>
<dbReference type="Proteomes" id="UP000266841">
    <property type="component" value="Unassembled WGS sequence"/>
</dbReference>
<organism evidence="2 3">
    <name type="scientific">Thalassiosira oceanica</name>
    <name type="common">Marine diatom</name>
    <dbReference type="NCBI Taxonomy" id="159749"/>
    <lineage>
        <taxon>Eukaryota</taxon>
        <taxon>Sar</taxon>
        <taxon>Stramenopiles</taxon>
        <taxon>Ochrophyta</taxon>
        <taxon>Bacillariophyta</taxon>
        <taxon>Coscinodiscophyceae</taxon>
        <taxon>Thalassiosirophycidae</taxon>
        <taxon>Thalassiosirales</taxon>
        <taxon>Thalassiosiraceae</taxon>
        <taxon>Thalassiosira</taxon>
    </lineage>
</organism>
<dbReference type="AlphaFoldDB" id="K0SLH4"/>
<evidence type="ECO:0000256" key="1">
    <source>
        <dbReference type="SAM" id="MobiDB-lite"/>
    </source>
</evidence>
<dbReference type="OrthoDB" id="49105at2759"/>
<gene>
    <name evidence="2" type="ORF">THAOC_17657</name>
</gene>
<sequence length="264" mass="28691">MYAKGYLTKQNRGRASGDHPQVPGVEGRPLRALGNSAAVIITMGPPDLLPASAPADVDSAQDMASTTVAEEEPDRTTASSRRTPHAKRVRRSYGSNKMRRASETSEGQHIIPDTDDDDEAHDGVPSKSSLSVKTQHESLSLRTSFRSQLQLGIVLKSVQFDKISIREYPIILGDSPSTSRGVPISIGWGYGPECTVDLDAYETTRVIGGVCERRTKSELRVPSKKREEMLGHAGFSKKDMRDAAKILIADKQVMSANLDPSVCT</sequence>
<reference evidence="2 3" key="1">
    <citation type="journal article" date="2012" name="Genome Biol.">
        <title>Genome and low-iron response of an oceanic diatom adapted to chronic iron limitation.</title>
        <authorList>
            <person name="Lommer M."/>
            <person name="Specht M."/>
            <person name="Roy A.S."/>
            <person name="Kraemer L."/>
            <person name="Andreson R."/>
            <person name="Gutowska M.A."/>
            <person name="Wolf J."/>
            <person name="Bergner S.V."/>
            <person name="Schilhabel M.B."/>
            <person name="Klostermeier U.C."/>
            <person name="Beiko R.G."/>
            <person name="Rosenstiel P."/>
            <person name="Hippler M."/>
            <person name="Laroche J."/>
        </authorList>
    </citation>
    <scope>NUCLEOTIDE SEQUENCE [LARGE SCALE GENOMIC DNA]</scope>
    <source>
        <strain evidence="2 3">CCMP1005</strain>
    </source>
</reference>